<gene>
    <name evidence="2" type="ORF">Nmn1133_07055</name>
</gene>
<dbReference type="InterPro" id="IPR007848">
    <property type="entry name" value="Small_mtfrase_dom"/>
</dbReference>
<dbReference type="PANTHER" id="PTHR23290">
    <property type="entry name" value="RRNA N6-ADENOSINE-METHYLTRANSFERASE METTL5"/>
    <property type="match status" value="1"/>
</dbReference>
<keyword evidence="2" id="KW-0808">Transferase</keyword>
<accession>A0AAJ4UW09</accession>
<dbReference type="PANTHER" id="PTHR23290:SF0">
    <property type="entry name" value="RRNA N6-ADENOSINE-METHYLTRANSFERASE METTL5"/>
    <property type="match status" value="1"/>
</dbReference>
<comment type="caution">
    <text evidence="2">The sequence shown here is derived from an EMBL/GenBank/DDBJ whole genome shotgun (WGS) entry which is preliminary data.</text>
</comment>
<evidence type="ECO:0000313" key="3">
    <source>
        <dbReference type="Proteomes" id="UP000270581"/>
    </source>
</evidence>
<dbReference type="Gene3D" id="3.40.50.150">
    <property type="entry name" value="Vaccinia Virus protein VP39"/>
    <property type="match status" value="1"/>
</dbReference>
<proteinExistence type="predicted"/>
<reference evidence="2 3" key="1">
    <citation type="submission" date="2018-11" db="EMBL/GenBank/DDBJ databases">
        <title>Genome sequences of Natronomonas sp. CBA1133.</title>
        <authorList>
            <person name="Roh S.W."/>
            <person name="Cha I.-T."/>
        </authorList>
    </citation>
    <scope>NUCLEOTIDE SEQUENCE [LARGE SCALE GENOMIC DNA]</scope>
    <source>
        <strain evidence="2 3">CBA1133</strain>
    </source>
</reference>
<dbReference type="InterPro" id="IPR029063">
    <property type="entry name" value="SAM-dependent_MTases_sf"/>
</dbReference>
<feature type="domain" description="Methyltransferase small" evidence="1">
    <location>
        <begin position="41"/>
        <end position="143"/>
    </location>
</feature>
<dbReference type="SUPFAM" id="SSF53335">
    <property type="entry name" value="S-adenosyl-L-methionine-dependent methyltransferases"/>
    <property type="match status" value="1"/>
</dbReference>
<organism evidence="2 3">
    <name type="scientific">Halosegnis longus</name>
    <dbReference type="NCBI Taxonomy" id="2216012"/>
    <lineage>
        <taxon>Archaea</taxon>
        <taxon>Methanobacteriati</taxon>
        <taxon>Methanobacteriota</taxon>
        <taxon>Stenosarchaea group</taxon>
        <taxon>Halobacteria</taxon>
        <taxon>Halobacteriales</taxon>
        <taxon>Natronomonadaceae</taxon>
        <taxon>Halosegnis</taxon>
    </lineage>
</organism>
<dbReference type="EMBL" id="RJJC01000001">
    <property type="protein sequence ID" value="RNJ26450.1"/>
    <property type="molecule type" value="Genomic_DNA"/>
</dbReference>
<dbReference type="GO" id="GO:0032259">
    <property type="term" value="P:methylation"/>
    <property type="evidence" value="ECO:0007669"/>
    <property type="project" value="UniProtKB-KW"/>
</dbReference>
<dbReference type="Proteomes" id="UP000270581">
    <property type="component" value="Unassembled WGS sequence"/>
</dbReference>
<sequence>MTERSQLAQQLGVVAGFDTPRIDLEQYRTPPELAAHLVHVAALQDDIADRTVVDLGCGTGMLTLASALAGARLSVGVELDAAALATASENESRVGARSEVAWLRGDATRPPLSCSDATVVMNPPFGARDGNEHADRAFLAAARTLGSVSYSIHNAGSREFVESFAADEGGEVTHAFAAEFDVPSQYDHHDAETRTLDTELFRIRWD</sequence>
<dbReference type="AlphaFoldDB" id="A0AAJ4UW09"/>
<dbReference type="GO" id="GO:0008168">
    <property type="term" value="F:methyltransferase activity"/>
    <property type="evidence" value="ECO:0007669"/>
    <property type="project" value="UniProtKB-KW"/>
</dbReference>
<protein>
    <submittedName>
        <fullName evidence="2">Methyltransferase domain-containing protein</fullName>
    </submittedName>
</protein>
<dbReference type="CDD" id="cd02440">
    <property type="entry name" value="AdoMet_MTases"/>
    <property type="match status" value="1"/>
</dbReference>
<dbReference type="RefSeq" id="WP_075936450.1">
    <property type="nucleotide sequence ID" value="NZ_BDJH01000002.1"/>
</dbReference>
<dbReference type="Pfam" id="PF05175">
    <property type="entry name" value="MTS"/>
    <property type="match status" value="1"/>
</dbReference>
<evidence type="ECO:0000313" key="2">
    <source>
        <dbReference type="EMBL" id="RNJ26450.1"/>
    </source>
</evidence>
<dbReference type="InterPro" id="IPR051720">
    <property type="entry name" value="rRNA_MeTrfase/Polyamine_Synth"/>
</dbReference>
<name>A0AAJ4UW09_9EURY</name>
<evidence type="ECO:0000259" key="1">
    <source>
        <dbReference type="Pfam" id="PF05175"/>
    </source>
</evidence>
<keyword evidence="3" id="KW-1185">Reference proteome</keyword>
<keyword evidence="2" id="KW-0489">Methyltransferase</keyword>